<dbReference type="InterPro" id="IPR015168">
    <property type="entry name" value="SsuA/THI5"/>
</dbReference>
<comment type="function">
    <text evidence="1">Responsible for the formation of the pyrimidine heterocycle in the thiamine biosynthesis pathway. Catalyzes the formation of hydroxymethylpyrimidine phosphate (HMP-P) from histidine and pyridoxal phosphate (PLP). The protein uses PLP and the active site histidine to form HMP-P, generating an inactive enzyme. The enzyme can only undergo a single turnover, which suggests it is a suicide enzyme.</text>
</comment>
<dbReference type="GO" id="GO:0046872">
    <property type="term" value="F:metal ion binding"/>
    <property type="evidence" value="ECO:0007669"/>
    <property type="project" value="UniProtKB-KW"/>
</dbReference>
<evidence type="ECO:0000256" key="1">
    <source>
        <dbReference type="ARBA" id="ARBA00003469"/>
    </source>
</evidence>
<dbReference type="Pfam" id="PF09084">
    <property type="entry name" value="NMT1"/>
    <property type="match status" value="1"/>
</dbReference>
<comment type="catalytic activity">
    <reaction evidence="11">
        <text>N(6)-(pyridoxal phosphate)-L-lysyl-[4-amino-5-hydroxymethyl-2-methylpyrimidine phosphate synthase] + L-histidyl-[4-amino-5-hydroxymethyl-2-methylpyrimidine phosphate synthase] + 2 Fe(3+) + 4 H2O = L-lysyl-[4-amino-5-hydroxymethyl-2-methylpyrimidine phosphate synthase] + (2S)-2-amino-5-hydroxy-4-oxopentanoyl-[4-amino-5-hydroxymethyl-2-methylpyrimidine phosphate synthase] + 4-amino-2-methyl-5-(phosphooxymethyl)pyrimidine + 3-oxopropanoate + 2 Fe(2+) + 2 H(+)</text>
        <dbReference type="Rhea" id="RHEA:65756"/>
        <dbReference type="Rhea" id="RHEA-COMP:16892"/>
        <dbReference type="Rhea" id="RHEA-COMP:16893"/>
        <dbReference type="Rhea" id="RHEA-COMP:16894"/>
        <dbReference type="Rhea" id="RHEA-COMP:16895"/>
        <dbReference type="ChEBI" id="CHEBI:15377"/>
        <dbReference type="ChEBI" id="CHEBI:15378"/>
        <dbReference type="ChEBI" id="CHEBI:29033"/>
        <dbReference type="ChEBI" id="CHEBI:29034"/>
        <dbReference type="ChEBI" id="CHEBI:29969"/>
        <dbReference type="ChEBI" id="CHEBI:29979"/>
        <dbReference type="ChEBI" id="CHEBI:33190"/>
        <dbReference type="ChEBI" id="CHEBI:58354"/>
        <dbReference type="ChEBI" id="CHEBI:143915"/>
        <dbReference type="ChEBI" id="CHEBI:157692"/>
    </reaction>
    <physiologicalReaction direction="left-to-right" evidence="11">
        <dbReference type="Rhea" id="RHEA:65757"/>
    </physiologicalReaction>
</comment>
<dbReference type="PANTHER" id="PTHR31528">
    <property type="entry name" value="4-AMINO-5-HYDROXYMETHYL-2-METHYLPYRIMIDINE PHOSPHATE SYNTHASE THI11-RELATED"/>
    <property type="match status" value="1"/>
</dbReference>
<organism evidence="14 15">
    <name type="scientific">Spinactinospora alkalitolerans</name>
    <dbReference type="NCBI Taxonomy" id="687207"/>
    <lineage>
        <taxon>Bacteria</taxon>
        <taxon>Bacillati</taxon>
        <taxon>Actinomycetota</taxon>
        <taxon>Actinomycetes</taxon>
        <taxon>Streptosporangiales</taxon>
        <taxon>Nocardiopsidaceae</taxon>
        <taxon>Spinactinospora</taxon>
    </lineage>
</organism>
<gene>
    <name evidence="14" type="ORF">HDA32_002252</name>
</gene>
<name>A0A852TWA0_9ACTN</name>
<evidence type="ECO:0000256" key="5">
    <source>
        <dbReference type="ARBA" id="ARBA00022679"/>
    </source>
</evidence>
<feature type="signal peptide" evidence="12">
    <location>
        <begin position="1"/>
        <end position="33"/>
    </location>
</feature>
<dbReference type="EMBL" id="JACCCC010000001">
    <property type="protein sequence ID" value="NYE47132.1"/>
    <property type="molecule type" value="Genomic_DNA"/>
</dbReference>
<evidence type="ECO:0000256" key="9">
    <source>
        <dbReference type="ARBA" id="ARBA00023004"/>
    </source>
</evidence>
<dbReference type="SUPFAM" id="SSF53850">
    <property type="entry name" value="Periplasmic binding protein-like II"/>
    <property type="match status" value="1"/>
</dbReference>
<evidence type="ECO:0000256" key="11">
    <source>
        <dbReference type="ARBA" id="ARBA00048179"/>
    </source>
</evidence>
<evidence type="ECO:0000256" key="7">
    <source>
        <dbReference type="ARBA" id="ARBA00022898"/>
    </source>
</evidence>
<dbReference type="GO" id="GO:0016740">
    <property type="term" value="F:transferase activity"/>
    <property type="evidence" value="ECO:0007669"/>
    <property type="project" value="UniProtKB-KW"/>
</dbReference>
<evidence type="ECO:0000256" key="10">
    <source>
        <dbReference type="ARBA" id="ARBA00033171"/>
    </source>
</evidence>
<evidence type="ECO:0000256" key="4">
    <source>
        <dbReference type="ARBA" id="ARBA00011738"/>
    </source>
</evidence>
<evidence type="ECO:0000256" key="8">
    <source>
        <dbReference type="ARBA" id="ARBA00022977"/>
    </source>
</evidence>
<keyword evidence="7" id="KW-0663">Pyridoxal phosphate</keyword>
<dbReference type="PANTHER" id="PTHR31528:SF1">
    <property type="entry name" value="4-AMINO-5-HYDROXYMETHYL-2-METHYLPYRIMIDINE PHOSPHATE SYNTHASE THI11-RELATED"/>
    <property type="match status" value="1"/>
</dbReference>
<dbReference type="Proteomes" id="UP000589036">
    <property type="component" value="Unassembled WGS sequence"/>
</dbReference>
<dbReference type="GO" id="GO:0009228">
    <property type="term" value="P:thiamine biosynthetic process"/>
    <property type="evidence" value="ECO:0007669"/>
    <property type="project" value="UniProtKB-KW"/>
</dbReference>
<feature type="domain" description="SsuA/THI5-like" evidence="13">
    <location>
        <begin position="70"/>
        <end position="290"/>
    </location>
</feature>
<keyword evidence="9" id="KW-0408">Iron</keyword>
<dbReference type="AlphaFoldDB" id="A0A852TWA0"/>
<comment type="pathway">
    <text evidence="2">Cofactor biosynthesis; thiamine diphosphate biosynthesis.</text>
</comment>
<evidence type="ECO:0000313" key="14">
    <source>
        <dbReference type="EMBL" id="NYE47132.1"/>
    </source>
</evidence>
<proteinExistence type="inferred from homology"/>
<evidence type="ECO:0000256" key="6">
    <source>
        <dbReference type="ARBA" id="ARBA00022723"/>
    </source>
</evidence>
<keyword evidence="12" id="KW-0732">Signal</keyword>
<comment type="similarity">
    <text evidence="3">Belongs to the NMT1/THI5 family.</text>
</comment>
<dbReference type="RefSeq" id="WP_179643130.1">
    <property type="nucleotide sequence ID" value="NZ_BAAAYY010000009.1"/>
</dbReference>
<dbReference type="Gene3D" id="3.40.190.10">
    <property type="entry name" value="Periplasmic binding protein-like II"/>
    <property type="match status" value="2"/>
</dbReference>
<evidence type="ECO:0000259" key="13">
    <source>
        <dbReference type="Pfam" id="PF09084"/>
    </source>
</evidence>
<evidence type="ECO:0000313" key="15">
    <source>
        <dbReference type="Proteomes" id="UP000589036"/>
    </source>
</evidence>
<sequence length="392" mass="42729">MVSLISHRARPYWAQRLLSITALGPLLALGACSAPSADLATPGTSTGDGVADHCESGDEVRVVLQWVAQSQFAGYYAAQDQGFYADECLEVTIQEGGVNVVPQQMLSSGNTEFAVSHVTKSMATREEGADLVNIGQIFQRGAYLQVSWADSGLETLSDLEGQKVGSWGFGNDLTLRAAMAGEGMDLEEDTTMVQQPFDMSLLLNRDIDSAQAKTYNEYAQLLEATNPETGELYQPSDFNTINLQDLGYSSLEDGVYARGEWLRDEENQDIATRFLKATFEGWAFCRDHFEECTDIVLDNGSTLGYSHMAWQLNEVNRLIWPSPEGIGAVDEDAWQQTIDIAMQGDVLATEPDAGAYRTDLSEAALEAARENGVDVIGDDYEPEDVELAPGGE</sequence>
<keyword evidence="5" id="KW-0808">Transferase</keyword>
<accession>A0A852TWA0</accession>
<feature type="chain" id="PRO_5032541594" description="Thiamine pyrimidine synthase" evidence="12">
    <location>
        <begin position="34"/>
        <end position="392"/>
    </location>
</feature>
<reference evidence="14 15" key="1">
    <citation type="submission" date="2020-07" db="EMBL/GenBank/DDBJ databases">
        <title>Sequencing the genomes of 1000 actinobacteria strains.</title>
        <authorList>
            <person name="Klenk H.-P."/>
        </authorList>
    </citation>
    <scope>NUCLEOTIDE SEQUENCE [LARGE SCALE GENOMIC DNA]</scope>
    <source>
        <strain evidence="14 15">CXB654</strain>
    </source>
</reference>
<evidence type="ECO:0000256" key="3">
    <source>
        <dbReference type="ARBA" id="ARBA00009406"/>
    </source>
</evidence>
<evidence type="ECO:0000256" key="12">
    <source>
        <dbReference type="SAM" id="SignalP"/>
    </source>
</evidence>
<keyword evidence="6" id="KW-0479">Metal-binding</keyword>
<dbReference type="InterPro" id="IPR027939">
    <property type="entry name" value="NMT1/THI5"/>
</dbReference>
<keyword evidence="8" id="KW-0784">Thiamine biosynthesis</keyword>
<protein>
    <recommendedName>
        <fullName evidence="10">Thiamine pyrimidine synthase</fullName>
    </recommendedName>
</protein>
<keyword evidence="15" id="KW-1185">Reference proteome</keyword>
<comment type="caution">
    <text evidence="14">The sequence shown here is derived from an EMBL/GenBank/DDBJ whole genome shotgun (WGS) entry which is preliminary data.</text>
</comment>
<evidence type="ECO:0000256" key="2">
    <source>
        <dbReference type="ARBA" id="ARBA00004948"/>
    </source>
</evidence>
<comment type="subunit">
    <text evidence="4">Homodimer.</text>
</comment>